<dbReference type="Gene3D" id="3.40.50.720">
    <property type="entry name" value="NAD(P)-binding Rossmann-like Domain"/>
    <property type="match status" value="1"/>
</dbReference>
<dbReference type="InterPro" id="IPR036291">
    <property type="entry name" value="NAD(P)-bd_dom_sf"/>
</dbReference>
<dbReference type="Pfam" id="PF14833">
    <property type="entry name" value="NAD_binding_11"/>
    <property type="match status" value="1"/>
</dbReference>
<evidence type="ECO:0000313" key="6">
    <source>
        <dbReference type="EMBL" id="MBM7633299.1"/>
    </source>
</evidence>
<dbReference type="InterPro" id="IPR008927">
    <property type="entry name" value="6-PGluconate_DH-like_C_sf"/>
</dbReference>
<dbReference type="InterPro" id="IPR029154">
    <property type="entry name" value="HIBADH-like_NADP-bd"/>
</dbReference>
<dbReference type="RefSeq" id="WP_204697905.1">
    <property type="nucleotide sequence ID" value="NZ_JAFBEC010000006.1"/>
</dbReference>
<dbReference type="PANTHER" id="PTHR43060">
    <property type="entry name" value="3-HYDROXYISOBUTYRATE DEHYDROGENASE-LIKE 1, MITOCHONDRIAL-RELATED"/>
    <property type="match status" value="1"/>
</dbReference>
<comment type="caution">
    <text evidence="6">The sequence shown here is derived from an EMBL/GenBank/DDBJ whole genome shotgun (WGS) entry which is preliminary data.</text>
</comment>
<dbReference type="Gene3D" id="1.10.1040.10">
    <property type="entry name" value="N-(1-d-carboxylethyl)-l-norvaline Dehydrogenase, domain 2"/>
    <property type="match status" value="1"/>
</dbReference>
<keyword evidence="2 6" id="KW-0560">Oxidoreductase</keyword>
<gene>
    <name evidence="6" type="ORF">JOD17_002393</name>
</gene>
<keyword evidence="7" id="KW-1185">Reference proteome</keyword>
<evidence type="ECO:0000256" key="3">
    <source>
        <dbReference type="ARBA" id="ARBA00023027"/>
    </source>
</evidence>
<dbReference type="InterPro" id="IPR015815">
    <property type="entry name" value="HIBADH-related"/>
</dbReference>
<dbReference type="SUPFAM" id="SSF51735">
    <property type="entry name" value="NAD(P)-binding Rossmann-fold domains"/>
    <property type="match status" value="1"/>
</dbReference>
<dbReference type="InterPro" id="IPR006115">
    <property type="entry name" value="6PGDH_NADP-bd"/>
</dbReference>
<keyword evidence="3" id="KW-0520">NAD</keyword>
<proteinExistence type="inferred from homology"/>
<feature type="domain" description="3-hydroxyisobutyrate dehydrogenase-like NAD-binding" evidence="5">
    <location>
        <begin position="164"/>
        <end position="283"/>
    </location>
</feature>
<dbReference type="Pfam" id="PF03446">
    <property type="entry name" value="NAD_binding_2"/>
    <property type="match status" value="1"/>
</dbReference>
<organism evidence="6 7">
    <name type="scientific">Geomicrobium sediminis</name>
    <dbReference type="NCBI Taxonomy" id="1347788"/>
    <lineage>
        <taxon>Bacteria</taxon>
        <taxon>Bacillati</taxon>
        <taxon>Bacillota</taxon>
        <taxon>Bacilli</taxon>
        <taxon>Bacillales</taxon>
        <taxon>Geomicrobium</taxon>
    </lineage>
</organism>
<dbReference type="EC" id="1.1.1.31" evidence="6"/>
<evidence type="ECO:0000259" key="5">
    <source>
        <dbReference type="Pfam" id="PF14833"/>
    </source>
</evidence>
<reference evidence="6 7" key="1">
    <citation type="submission" date="2021-01" db="EMBL/GenBank/DDBJ databases">
        <title>Genomic Encyclopedia of Type Strains, Phase IV (KMG-IV): sequencing the most valuable type-strain genomes for metagenomic binning, comparative biology and taxonomic classification.</title>
        <authorList>
            <person name="Goeker M."/>
        </authorList>
    </citation>
    <scope>NUCLEOTIDE SEQUENCE [LARGE SCALE GENOMIC DNA]</scope>
    <source>
        <strain evidence="6 7">DSM 25540</strain>
    </source>
</reference>
<sequence length="285" mass="30547">MQLGFVGIGVMGKSMAKHLLQAGHEVNVYTRTKEKADELLTIGAHWKSTLKELAESSEVIITMIGYPKDVEDVYFKENGLLQSAKSGTTLIDMTTSKPSLAERIAKASEERGFSALDAPVSGGDVGAKNGTLTIMVGGSEQAFQQMLPVFELMGTNIQLHGPAGSGQHAKMCNQIAVAASMIGAGEALGYAKQAGLDQQKVLDTISKGAGGSWTLNNLAPRMLNGDFEPGFYVKHFIKDMDIALEEVEAMDKDLPGLALVKSLYDELAEKGETDSGTQSIYKLWQ</sequence>
<dbReference type="EMBL" id="JAFBEC010000006">
    <property type="protein sequence ID" value="MBM7633299.1"/>
    <property type="molecule type" value="Genomic_DNA"/>
</dbReference>
<evidence type="ECO:0000256" key="1">
    <source>
        <dbReference type="ARBA" id="ARBA00009080"/>
    </source>
</evidence>
<comment type="similarity">
    <text evidence="1">Belongs to the HIBADH-related family.</text>
</comment>
<protein>
    <submittedName>
        <fullName evidence="6">3-hydroxyisobutyrate dehydrogenase</fullName>
        <ecNumber evidence="6">1.1.1.31</ecNumber>
    </submittedName>
</protein>
<name>A0ABS2PDA5_9BACL</name>
<evidence type="ECO:0000259" key="4">
    <source>
        <dbReference type="Pfam" id="PF03446"/>
    </source>
</evidence>
<dbReference type="PANTHER" id="PTHR43060:SF15">
    <property type="entry name" value="3-HYDROXYISOBUTYRATE DEHYDROGENASE-LIKE 1, MITOCHONDRIAL-RELATED"/>
    <property type="match status" value="1"/>
</dbReference>
<evidence type="ECO:0000256" key="2">
    <source>
        <dbReference type="ARBA" id="ARBA00023002"/>
    </source>
</evidence>
<dbReference type="Proteomes" id="UP000741863">
    <property type="component" value="Unassembled WGS sequence"/>
</dbReference>
<dbReference type="PIRSF" id="PIRSF000103">
    <property type="entry name" value="HIBADH"/>
    <property type="match status" value="1"/>
</dbReference>
<evidence type="ECO:0000313" key="7">
    <source>
        <dbReference type="Proteomes" id="UP000741863"/>
    </source>
</evidence>
<dbReference type="InterPro" id="IPR013328">
    <property type="entry name" value="6PGD_dom2"/>
</dbReference>
<feature type="domain" description="6-phosphogluconate dehydrogenase NADP-binding" evidence="4">
    <location>
        <begin position="2"/>
        <end position="159"/>
    </location>
</feature>
<dbReference type="GO" id="GO:0008442">
    <property type="term" value="F:3-hydroxyisobutyrate dehydrogenase activity"/>
    <property type="evidence" value="ECO:0007669"/>
    <property type="project" value="UniProtKB-EC"/>
</dbReference>
<dbReference type="SUPFAM" id="SSF48179">
    <property type="entry name" value="6-phosphogluconate dehydrogenase C-terminal domain-like"/>
    <property type="match status" value="1"/>
</dbReference>
<accession>A0ABS2PDA5</accession>